<name>A0A1H2YMP4_THIRO</name>
<dbReference type="GO" id="GO:0031956">
    <property type="term" value="F:medium-chain fatty acid-CoA ligase activity"/>
    <property type="evidence" value="ECO:0007669"/>
    <property type="project" value="TreeGrafter"/>
</dbReference>
<evidence type="ECO:0000256" key="1">
    <source>
        <dbReference type="ARBA" id="ARBA00006432"/>
    </source>
</evidence>
<reference evidence="4" key="1">
    <citation type="submission" date="2016-10" db="EMBL/GenBank/DDBJ databases">
        <authorList>
            <person name="Varghese N."/>
            <person name="Submissions S."/>
        </authorList>
    </citation>
    <scope>NUCLEOTIDE SEQUENCE [LARGE SCALE GENOMIC DNA]</scope>
    <source>
        <strain evidence="4">DSM 217</strain>
    </source>
</reference>
<accession>A0A1H2YMP4</accession>
<dbReference type="EMBL" id="FNNZ01000013">
    <property type="protein sequence ID" value="SDX06251.1"/>
    <property type="molecule type" value="Genomic_DNA"/>
</dbReference>
<evidence type="ECO:0000313" key="4">
    <source>
        <dbReference type="Proteomes" id="UP000198816"/>
    </source>
</evidence>
<gene>
    <name evidence="3" type="ORF">SAMN05421783_11384</name>
</gene>
<dbReference type="PROSITE" id="PS00455">
    <property type="entry name" value="AMP_BINDING"/>
    <property type="match status" value="1"/>
</dbReference>
<dbReference type="InterPro" id="IPR042099">
    <property type="entry name" value="ANL_N_sf"/>
</dbReference>
<dbReference type="InterPro" id="IPR045851">
    <property type="entry name" value="AMP-bd_C_sf"/>
</dbReference>
<dbReference type="PANTHER" id="PTHR43201:SF8">
    <property type="entry name" value="ACYL-COA SYNTHETASE FAMILY MEMBER 3"/>
    <property type="match status" value="1"/>
</dbReference>
<proteinExistence type="inferred from homology"/>
<dbReference type="SUPFAM" id="SSF56801">
    <property type="entry name" value="Acetyl-CoA synthetase-like"/>
    <property type="match status" value="1"/>
</dbReference>
<dbReference type="PANTHER" id="PTHR43201">
    <property type="entry name" value="ACYL-COA SYNTHETASE"/>
    <property type="match status" value="1"/>
</dbReference>
<dbReference type="Pfam" id="PF00501">
    <property type="entry name" value="AMP-binding"/>
    <property type="match status" value="1"/>
</dbReference>
<dbReference type="Gene3D" id="3.40.50.12780">
    <property type="entry name" value="N-terminal domain of ligase-like"/>
    <property type="match status" value="1"/>
</dbReference>
<dbReference type="InterPro" id="IPR020845">
    <property type="entry name" value="AMP-binding_CS"/>
</dbReference>
<protein>
    <submittedName>
        <fullName evidence="3">AMP-binding enzyme</fullName>
    </submittedName>
</protein>
<dbReference type="AlphaFoldDB" id="A0A1H2YMP4"/>
<comment type="similarity">
    <text evidence="1">Belongs to the ATP-dependent AMP-binding enzyme family.</text>
</comment>
<dbReference type="Proteomes" id="UP000198816">
    <property type="component" value="Unassembled WGS sequence"/>
</dbReference>
<evidence type="ECO:0000259" key="2">
    <source>
        <dbReference type="Pfam" id="PF00501"/>
    </source>
</evidence>
<dbReference type="GO" id="GO:0006631">
    <property type="term" value="P:fatty acid metabolic process"/>
    <property type="evidence" value="ECO:0007669"/>
    <property type="project" value="TreeGrafter"/>
</dbReference>
<dbReference type="STRING" id="1058.SAMN05421783_11384"/>
<evidence type="ECO:0000313" key="3">
    <source>
        <dbReference type="EMBL" id="SDX06251.1"/>
    </source>
</evidence>
<sequence>MPETPESLPLLPGFQANRTLFLTGSAGVVTHREFLNKADALARTLPTAPYLINLCNNRYLFALAFAAGLIRGAVSLFPPNRLAATAHEIALEYPGAVCLADTSVEGLELPLGVVEEPDSLACVERAMHFIAADREVFIGFTSGSTGHPRPHPKRWGDLVGCARAAARRFGFGPECSIVATVVPQHMYGMELSIMVPFATGAAVAAARPFFPADIRDALARAPAPRILVATPVHLASCVEAGLTWPSVDRVISATAPLSQTLAERVESLLSTRVLEVYGSTETGSIASRRTCRDPAWTWYESVRPLREADGVRVTADFLPAATMLGDLLELDGDGGFHLLGRAAEMLKVGGKRASLADLNLKLTAIEGVRDGVFVAPDGDRDPVGRLAVIAVAPGLTRQALIAGLAGRIDPVFYPRRVVFVDRLPRNEAGKLPRESLLRILETPIQGEQDAD</sequence>
<keyword evidence="4" id="KW-1185">Reference proteome</keyword>
<feature type="domain" description="AMP-dependent synthetase/ligase" evidence="2">
    <location>
        <begin position="126"/>
        <end position="290"/>
    </location>
</feature>
<organism evidence="3 4">
    <name type="scientific">Thiocapsa roseopersicina</name>
    <dbReference type="NCBI Taxonomy" id="1058"/>
    <lineage>
        <taxon>Bacteria</taxon>
        <taxon>Pseudomonadati</taxon>
        <taxon>Pseudomonadota</taxon>
        <taxon>Gammaproteobacteria</taxon>
        <taxon>Chromatiales</taxon>
        <taxon>Chromatiaceae</taxon>
        <taxon>Thiocapsa</taxon>
    </lineage>
</organism>
<dbReference type="Gene3D" id="3.30.300.30">
    <property type="match status" value="1"/>
</dbReference>
<dbReference type="InterPro" id="IPR000873">
    <property type="entry name" value="AMP-dep_synth/lig_dom"/>
</dbReference>
<dbReference type="OrthoDB" id="9787658at2"/>
<dbReference type="RefSeq" id="WP_093033378.1">
    <property type="nucleotide sequence ID" value="NZ_FNNZ01000013.1"/>
</dbReference>